<sequence>MLILQVMWIDIILIFVCAGYSTTASILYCISLIFLAFMVMFHKDIICVYKLRDKSLINNFESIAHIYPIGRRTVINIIMSSVINGFIALVALNSLAITIGIVVLCVYRIYNEEQLEKLVCQR</sequence>
<feature type="transmembrane region" description="Helical" evidence="1">
    <location>
        <begin position="12"/>
        <end position="41"/>
    </location>
</feature>
<keyword evidence="1" id="KW-0472">Membrane</keyword>
<proteinExistence type="predicted"/>
<accession>A0AAU7PH61</accession>
<feature type="transmembrane region" description="Helical" evidence="1">
    <location>
        <begin position="86"/>
        <end position="107"/>
    </location>
</feature>
<name>A0AAU7PH61_9CAUD</name>
<keyword evidence="1" id="KW-0812">Transmembrane</keyword>
<reference evidence="2" key="1">
    <citation type="submission" date="2024-05" db="EMBL/GenBank/DDBJ databases">
        <authorList>
            <person name="Badawy S."/>
            <person name="Skurnik M."/>
        </authorList>
    </citation>
    <scope>NUCLEOTIDE SEQUENCE</scope>
</reference>
<protein>
    <submittedName>
        <fullName evidence="2">Uncharacterized protein</fullName>
    </submittedName>
</protein>
<evidence type="ECO:0000313" key="2">
    <source>
        <dbReference type="EMBL" id="XBS49489.1"/>
    </source>
</evidence>
<evidence type="ECO:0000256" key="1">
    <source>
        <dbReference type="SAM" id="Phobius"/>
    </source>
</evidence>
<organism evidence="2">
    <name type="scientific">Escherichia phage fEgEco12</name>
    <dbReference type="NCBI Taxonomy" id="3158837"/>
    <lineage>
        <taxon>Viruses</taxon>
        <taxon>Duplodnaviria</taxon>
        <taxon>Heunggongvirae</taxon>
        <taxon>Uroviricota</taxon>
        <taxon>Caudoviricetes</taxon>
    </lineage>
</organism>
<keyword evidence="1" id="KW-1133">Transmembrane helix</keyword>
<dbReference type="EMBL" id="PP777464">
    <property type="protein sequence ID" value="XBS49489.1"/>
    <property type="molecule type" value="Genomic_DNA"/>
</dbReference>